<keyword evidence="7" id="KW-0804">Transcription</keyword>
<dbReference type="SMART" id="SM01019">
    <property type="entry name" value="B3"/>
    <property type="match status" value="2"/>
</dbReference>
<keyword evidence="8" id="KW-0539">Nucleus</keyword>
<dbReference type="EMBL" id="RWGY01000004">
    <property type="protein sequence ID" value="TVU46113.1"/>
    <property type="molecule type" value="Genomic_DNA"/>
</dbReference>
<feature type="domain" description="TF-B3" evidence="10">
    <location>
        <begin position="359"/>
        <end position="458"/>
    </location>
</feature>
<dbReference type="AlphaFoldDB" id="A0A5J9WDM6"/>
<dbReference type="PANTHER" id="PTHR31391:SF153">
    <property type="entry name" value="TF-B3 DOMAIN-CONTAINING PROTEIN"/>
    <property type="match status" value="1"/>
</dbReference>
<comment type="caution">
    <text evidence="11">The sequence shown here is derived from an EMBL/GenBank/DDBJ whole genome shotgun (WGS) entry which is preliminary data.</text>
</comment>
<dbReference type="GO" id="GO:0005634">
    <property type="term" value="C:nucleus"/>
    <property type="evidence" value="ECO:0007669"/>
    <property type="project" value="UniProtKB-SubCell"/>
</dbReference>
<dbReference type="InterPro" id="IPR003340">
    <property type="entry name" value="B3_DNA-bd"/>
</dbReference>
<dbReference type="InterPro" id="IPR044837">
    <property type="entry name" value="REM16-like"/>
</dbReference>
<proteinExistence type="predicted"/>
<reference evidence="11 12" key="1">
    <citation type="journal article" date="2019" name="Sci. Rep.">
        <title>A high-quality genome of Eragrostis curvula grass provides insights into Poaceae evolution and supports new strategies to enhance forage quality.</title>
        <authorList>
            <person name="Carballo J."/>
            <person name="Santos B.A.C.M."/>
            <person name="Zappacosta D."/>
            <person name="Garbus I."/>
            <person name="Selva J.P."/>
            <person name="Gallo C.A."/>
            <person name="Diaz A."/>
            <person name="Albertini E."/>
            <person name="Caccamo M."/>
            <person name="Echenique V."/>
        </authorList>
    </citation>
    <scope>NUCLEOTIDE SEQUENCE [LARGE SCALE GENOMIC DNA]</scope>
    <source>
        <strain evidence="12">cv. Victoria</strain>
        <tissue evidence="11">Leaf</tissue>
    </source>
</reference>
<evidence type="ECO:0000256" key="8">
    <source>
        <dbReference type="ARBA" id="ARBA00023242"/>
    </source>
</evidence>
<gene>
    <name evidence="11" type="ORF">EJB05_05631</name>
</gene>
<evidence type="ECO:0000256" key="4">
    <source>
        <dbReference type="ARBA" id="ARBA00022833"/>
    </source>
</evidence>
<feature type="domain" description="TF-B3" evidence="10">
    <location>
        <begin position="556"/>
        <end position="653"/>
    </location>
</feature>
<dbReference type="InterPro" id="IPR011011">
    <property type="entry name" value="Znf_FYVE_PHD"/>
</dbReference>
<protein>
    <recommendedName>
        <fullName evidence="10">TF-B3 domain-containing protein</fullName>
    </recommendedName>
</protein>
<dbReference type="Proteomes" id="UP000324897">
    <property type="component" value="Chromosome 5"/>
</dbReference>
<dbReference type="GO" id="GO:0008270">
    <property type="term" value="F:zinc ion binding"/>
    <property type="evidence" value="ECO:0007669"/>
    <property type="project" value="UniProtKB-KW"/>
</dbReference>
<dbReference type="Gramene" id="TVU46113">
    <property type="protein sequence ID" value="TVU46113"/>
    <property type="gene ID" value="EJB05_05631"/>
</dbReference>
<feature type="compositionally biased region" description="Polar residues" evidence="9">
    <location>
        <begin position="228"/>
        <end position="244"/>
    </location>
</feature>
<evidence type="ECO:0000256" key="1">
    <source>
        <dbReference type="ARBA" id="ARBA00004123"/>
    </source>
</evidence>
<dbReference type="OrthoDB" id="1864528at2759"/>
<dbReference type="SUPFAM" id="SSF57903">
    <property type="entry name" value="FYVE/PHD zinc finger"/>
    <property type="match status" value="1"/>
</dbReference>
<evidence type="ECO:0000313" key="11">
    <source>
        <dbReference type="EMBL" id="TVU46113.1"/>
    </source>
</evidence>
<evidence type="ECO:0000256" key="6">
    <source>
        <dbReference type="ARBA" id="ARBA00023125"/>
    </source>
</evidence>
<evidence type="ECO:0000256" key="3">
    <source>
        <dbReference type="ARBA" id="ARBA00022771"/>
    </source>
</evidence>
<sequence>MNTVCEVCGDIGFERLLLCCRDCMCSATHQYCLEKVIFDASLEDWVCYECLQKRGEISCSRSLDIVSSECPPSHAHFGSTVHQPVTKRVESARSEGLWRNRKSHLTKYESPNKVVSSRMDSSRMMHFKRKSNMRPTDNCTNRRRRIATSADGAKALQSCETIGAETAEGRNGENLLVENETVAMNIKPSEGLIMKTNNVILGSSKLESSSPIAEHRNSVLGKCGDTSKGMTHSGANLSSEYTNNDSLTNQHTSDCWNDISGSSGHDNAELSESSGRFVECQKGSFFQRGRTLKMATTYSSLEESGEDIRTENISSEWDDLQALPGCDYVLSRTSDLSEAQKERVMTFMQDTKPEITVFVSVIGKNNVQLPGPYLGISKEYAFAYFPHESAKITLQRPGMSNKWHPLFYKRNENRKNMLMGRWLDFVRDNDVKEGDICVLEPIKGEGRFTYMVYLLPASATHSTGGDDFQRVGQHPGVSIAKITSEVYNEEPINEEHVSSERVIREISPKSLESKDSGDPFPPFYIVACRNDLSKSQKKIVEERVRAIRSEDPIYVAVMKNNNAGAAQRWMLELSVRYASEYLPAGGGRTVVLQRMGKTWNTQMVIHNGRRWFLNGGWTKFARDNGLRVGDICLFELKKKEEELTMNVHIILRERF</sequence>
<dbReference type="Pfam" id="PF02362">
    <property type="entry name" value="B3"/>
    <property type="match status" value="2"/>
</dbReference>
<keyword evidence="4" id="KW-0862">Zinc</keyword>
<accession>A0A5J9WDM6</accession>
<dbReference type="InterPro" id="IPR013083">
    <property type="entry name" value="Znf_RING/FYVE/PHD"/>
</dbReference>
<dbReference type="CDD" id="cd10017">
    <property type="entry name" value="B3_DNA"/>
    <property type="match status" value="2"/>
</dbReference>
<evidence type="ECO:0000259" key="10">
    <source>
        <dbReference type="PROSITE" id="PS50863"/>
    </source>
</evidence>
<name>A0A5J9WDM6_9POAL</name>
<evidence type="ECO:0000256" key="9">
    <source>
        <dbReference type="SAM" id="MobiDB-lite"/>
    </source>
</evidence>
<comment type="subcellular location">
    <subcellularLocation>
        <location evidence="1">Nucleus</location>
    </subcellularLocation>
</comment>
<dbReference type="SUPFAM" id="SSF101936">
    <property type="entry name" value="DNA-binding pseudobarrel domain"/>
    <property type="match status" value="2"/>
</dbReference>
<dbReference type="PROSITE" id="PS01359">
    <property type="entry name" value="ZF_PHD_1"/>
    <property type="match status" value="1"/>
</dbReference>
<dbReference type="PROSITE" id="PS50863">
    <property type="entry name" value="B3"/>
    <property type="match status" value="2"/>
</dbReference>
<dbReference type="Gene3D" id="3.30.40.10">
    <property type="entry name" value="Zinc/RING finger domain, C3HC4 (zinc finger)"/>
    <property type="match status" value="1"/>
</dbReference>
<dbReference type="Gene3D" id="2.40.330.10">
    <property type="entry name" value="DNA-binding pseudobarrel domain"/>
    <property type="match status" value="2"/>
</dbReference>
<keyword evidence="6" id="KW-0238">DNA-binding</keyword>
<dbReference type="InterPro" id="IPR019786">
    <property type="entry name" value="Zinc_finger_PHD-type_CS"/>
</dbReference>
<dbReference type="GO" id="GO:0003677">
    <property type="term" value="F:DNA binding"/>
    <property type="evidence" value="ECO:0007669"/>
    <property type="project" value="UniProtKB-KW"/>
</dbReference>
<evidence type="ECO:0000256" key="2">
    <source>
        <dbReference type="ARBA" id="ARBA00022723"/>
    </source>
</evidence>
<evidence type="ECO:0000313" key="12">
    <source>
        <dbReference type="Proteomes" id="UP000324897"/>
    </source>
</evidence>
<organism evidence="11 12">
    <name type="scientific">Eragrostis curvula</name>
    <name type="common">weeping love grass</name>
    <dbReference type="NCBI Taxonomy" id="38414"/>
    <lineage>
        <taxon>Eukaryota</taxon>
        <taxon>Viridiplantae</taxon>
        <taxon>Streptophyta</taxon>
        <taxon>Embryophyta</taxon>
        <taxon>Tracheophyta</taxon>
        <taxon>Spermatophyta</taxon>
        <taxon>Magnoliopsida</taxon>
        <taxon>Liliopsida</taxon>
        <taxon>Poales</taxon>
        <taxon>Poaceae</taxon>
        <taxon>PACMAD clade</taxon>
        <taxon>Chloridoideae</taxon>
        <taxon>Eragrostideae</taxon>
        <taxon>Eragrostidinae</taxon>
        <taxon>Eragrostis</taxon>
    </lineage>
</organism>
<feature type="region of interest" description="Disordered" evidence="9">
    <location>
        <begin position="221"/>
        <end position="244"/>
    </location>
</feature>
<dbReference type="InterPro" id="IPR015300">
    <property type="entry name" value="DNA-bd_pseudobarrel_sf"/>
</dbReference>
<keyword evidence="5" id="KW-0805">Transcription regulation</keyword>
<keyword evidence="12" id="KW-1185">Reference proteome</keyword>
<evidence type="ECO:0000256" key="5">
    <source>
        <dbReference type="ARBA" id="ARBA00023015"/>
    </source>
</evidence>
<dbReference type="PANTHER" id="PTHR31391">
    <property type="entry name" value="B3 DOMAIN-CONTAINING PROTEIN OS11G0197600-RELATED"/>
    <property type="match status" value="1"/>
</dbReference>
<evidence type="ECO:0000256" key="7">
    <source>
        <dbReference type="ARBA" id="ARBA00023163"/>
    </source>
</evidence>
<keyword evidence="2" id="KW-0479">Metal-binding</keyword>
<keyword evidence="3" id="KW-0863">Zinc-finger</keyword>